<dbReference type="Proteomes" id="UP000237310">
    <property type="component" value="Unassembled WGS sequence"/>
</dbReference>
<sequence>MENTRLLKVLSLVAFLLLMAPFYDQCNGHGWTKNVDAPAVEAIDTTAVETSSVKNNIPIVVGKESIINSDTITEIIKEDIPIYKKAYEFVDDVTNENAF</sequence>
<evidence type="ECO:0000313" key="2">
    <source>
        <dbReference type="EMBL" id="POY38643.1"/>
    </source>
</evidence>
<reference evidence="2 3" key="1">
    <citation type="submission" date="2018-01" db="EMBL/GenBank/DDBJ databases">
        <authorList>
            <person name="Gaut B.S."/>
            <person name="Morton B.R."/>
            <person name="Clegg M.T."/>
            <person name="Duvall M.R."/>
        </authorList>
    </citation>
    <scope>NUCLEOTIDE SEQUENCE [LARGE SCALE GENOMIC DNA]</scope>
    <source>
        <strain evidence="2 3">HR-AY</strain>
    </source>
</reference>
<feature type="signal peptide" evidence="1">
    <location>
        <begin position="1"/>
        <end position="26"/>
    </location>
</feature>
<keyword evidence="1" id="KW-0732">Signal</keyword>
<gene>
    <name evidence="2" type="ORF">C3L50_10900</name>
</gene>
<feature type="chain" id="PRO_5015685332" evidence="1">
    <location>
        <begin position="27"/>
        <end position="99"/>
    </location>
</feature>
<proteinExistence type="predicted"/>
<comment type="caution">
    <text evidence="2">The sequence shown here is derived from an EMBL/GenBank/DDBJ whole genome shotgun (WGS) entry which is preliminary data.</text>
</comment>
<protein>
    <submittedName>
        <fullName evidence="2">Uncharacterized protein</fullName>
    </submittedName>
</protein>
<dbReference type="RefSeq" id="WP_103806218.1">
    <property type="nucleotide sequence ID" value="NZ_PQVG01000006.1"/>
</dbReference>
<name>A0A2S5A952_9FLAO</name>
<dbReference type="AlphaFoldDB" id="A0A2S5A952"/>
<accession>A0A2S5A952</accession>
<organism evidence="2 3">
    <name type="scientific">Flavobacterium alvei</name>
    <dbReference type="NCBI Taxonomy" id="2080416"/>
    <lineage>
        <taxon>Bacteria</taxon>
        <taxon>Pseudomonadati</taxon>
        <taxon>Bacteroidota</taxon>
        <taxon>Flavobacteriia</taxon>
        <taxon>Flavobacteriales</taxon>
        <taxon>Flavobacteriaceae</taxon>
        <taxon>Flavobacterium</taxon>
    </lineage>
</organism>
<evidence type="ECO:0000256" key="1">
    <source>
        <dbReference type="SAM" id="SignalP"/>
    </source>
</evidence>
<evidence type="ECO:0000313" key="3">
    <source>
        <dbReference type="Proteomes" id="UP000237310"/>
    </source>
</evidence>
<keyword evidence="3" id="KW-1185">Reference proteome</keyword>
<dbReference type="EMBL" id="PQVG01000006">
    <property type="protein sequence ID" value="POY38643.1"/>
    <property type="molecule type" value="Genomic_DNA"/>
</dbReference>